<evidence type="ECO:0000313" key="2">
    <source>
        <dbReference type="Proteomes" id="UP001153069"/>
    </source>
</evidence>
<gene>
    <name evidence="1" type="ORF">SEMRO_266_G103250.1</name>
</gene>
<proteinExistence type="predicted"/>
<accession>A0A9N8DTD9</accession>
<dbReference type="EMBL" id="CAICTM010000265">
    <property type="protein sequence ID" value="CAB9506431.1"/>
    <property type="molecule type" value="Genomic_DNA"/>
</dbReference>
<evidence type="ECO:0000313" key="1">
    <source>
        <dbReference type="EMBL" id="CAB9506431.1"/>
    </source>
</evidence>
<comment type="caution">
    <text evidence="1">The sequence shown here is derived from an EMBL/GenBank/DDBJ whole genome shotgun (WGS) entry which is preliminary data.</text>
</comment>
<reference evidence="1" key="1">
    <citation type="submission" date="2020-06" db="EMBL/GenBank/DDBJ databases">
        <authorList>
            <consortium name="Plant Systems Biology data submission"/>
        </authorList>
    </citation>
    <scope>NUCLEOTIDE SEQUENCE</scope>
    <source>
        <strain evidence="1">D6</strain>
    </source>
</reference>
<protein>
    <submittedName>
        <fullName evidence="1">Uncharacterized protein</fullName>
    </submittedName>
</protein>
<dbReference type="Proteomes" id="UP001153069">
    <property type="component" value="Unassembled WGS sequence"/>
</dbReference>
<name>A0A9N8DTD9_9STRA</name>
<dbReference type="AlphaFoldDB" id="A0A9N8DTD9"/>
<keyword evidence="2" id="KW-1185">Reference proteome</keyword>
<dbReference type="PROSITE" id="PS51257">
    <property type="entry name" value="PROKAR_LIPOPROTEIN"/>
    <property type="match status" value="1"/>
</dbReference>
<sequence length="342" mass="38853">MKRFQVKPWAGSLALLLLTCACMTALLRPLLVSRKNRALRASENNGRGASVYKGNVTVDFYRLFEEKRWLGIIPYKDYTMSRSRMVGQIFWMNFWFEGRVNFILGDVYEIDDPFYYDNSADLTCGNALGRFSDRFGGQDHIRNVDRINVLVVPKLGQGPMGPSANACANFDVPLGGNFLEKAPAFALTRDNTWFYSIGPLGKFGFQNLFGYLASHEAGHIFGLQHTSMEGDDAPQGIGYSGCGLNLRYPQFTSEQVLSGDFKFWDEVSGELYTYTDWQGQSNMMSSFRGTITPLLQLWNTGMFRYNYVPIFDQILECWFSRSYARITSDAPEMGDTIIIEDR</sequence>
<organism evidence="1 2">
    <name type="scientific">Seminavis robusta</name>
    <dbReference type="NCBI Taxonomy" id="568900"/>
    <lineage>
        <taxon>Eukaryota</taxon>
        <taxon>Sar</taxon>
        <taxon>Stramenopiles</taxon>
        <taxon>Ochrophyta</taxon>
        <taxon>Bacillariophyta</taxon>
        <taxon>Bacillariophyceae</taxon>
        <taxon>Bacillariophycidae</taxon>
        <taxon>Naviculales</taxon>
        <taxon>Naviculaceae</taxon>
        <taxon>Seminavis</taxon>
    </lineage>
</organism>